<organism evidence="3 4">
    <name type="scientific">Aliiruegeria lutimaris</name>
    <dbReference type="NCBI Taxonomy" id="571298"/>
    <lineage>
        <taxon>Bacteria</taxon>
        <taxon>Pseudomonadati</taxon>
        <taxon>Pseudomonadota</taxon>
        <taxon>Alphaproteobacteria</taxon>
        <taxon>Rhodobacterales</taxon>
        <taxon>Roseobacteraceae</taxon>
        <taxon>Aliiruegeria</taxon>
    </lineage>
</organism>
<dbReference type="Gene3D" id="1.20.144.10">
    <property type="entry name" value="Phosphatidic acid phosphatase type 2/haloperoxidase"/>
    <property type="match status" value="1"/>
</dbReference>
<evidence type="ECO:0000259" key="2">
    <source>
        <dbReference type="Pfam" id="PF01569"/>
    </source>
</evidence>
<dbReference type="Pfam" id="PF01569">
    <property type="entry name" value="PAP2"/>
    <property type="match status" value="1"/>
</dbReference>
<dbReference type="InterPro" id="IPR000326">
    <property type="entry name" value="PAP2/HPO"/>
</dbReference>
<reference evidence="3 4" key="1">
    <citation type="submission" date="2016-10" db="EMBL/GenBank/DDBJ databases">
        <authorList>
            <person name="de Groot N.N."/>
        </authorList>
    </citation>
    <scope>NUCLEOTIDE SEQUENCE [LARGE SCALE GENOMIC DNA]</scope>
    <source>
        <strain evidence="3 4">DSM 25294</strain>
    </source>
</reference>
<proteinExistence type="predicted"/>
<protein>
    <submittedName>
        <fullName evidence="3">PAP2 superfamily protein</fullName>
    </submittedName>
</protein>
<dbReference type="SUPFAM" id="SSF48317">
    <property type="entry name" value="Acid phosphatase/Vanadium-dependent haloperoxidase"/>
    <property type="match status" value="1"/>
</dbReference>
<evidence type="ECO:0000256" key="1">
    <source>
        <dbReference type="SAM" id="MobiDB-lite"/>
    </source>
</evidence>
<dbReference type="RefSeq" id="WP_093153444.1">
    <property type="nucleotide sequence ID" value="NZ_FNEK01000013.1"/>
</dbReference>
<dbReference type="InterPro" id="IPR036938">
    <property type="entry name" value="PAP2/HPO_sf"/>
</dbReference>
<evidence type="ECO:0000313" key="4">
    <source>
        <dbReference type="Proteomes" id="UP000199382"/>
    </source>
</evidence>
<dbReference type="Proteomes" id="UP000199382">
    <property type="component" value="Unassembled WGS sequence"/>
</dbReference>
<accession>A0A1G8RR88</accession>
<evidence type="ECO:0000313" key="3">
    <source>
        <dbReference type="EMBL" id="SDJ18880.1"/>
    </source>
</evidence>
<dbReference type="AlphaFoldDB" id="A0A1G8RR88"/>
<dbReference type="STRING" id="571298.SAMN04488026_101376"/>
<feature type="compositionally biased region" description="Basic and acidic residues" evidence="1">
    <location>
        <begin position="1"/>
        <end position="10"/>
    </location>
</feature>
<dbReference type="OrthoDB" id="9780507at2"/>
<feature type="domain" description="Phosphatidic acid phosphatase type 2/haloperoxidase" evidence="2">
    <location>
        <begin position="143"/>
        <end position="245"/>
    </location>
</feature>
<gene>
    <name evidence="3" type="ORF">SAMN04488026_101376</name>
</gene>
<name>A0A1G8RR88_9RHOB</name>
<sequence length="312" mass="33070">MTAEALRHLGGDAVPPVPGELTPGDPSNYGRLAVWVRGSLYVSEYLSGIGWKSCNAGDDHTSVLQVDGADWVTLHRPSAELLRDQTRRVSDYAPLREERGAEILSQLGFPTAYFAMILGLHSASSKKTFELITATQVAAAHSAMIVKTALAVRRPDQVDGRILPMIPTPGHGSFPSAHATEAYAVLTVLEALVEAWGSHADRAGRVAMLRGLAERIAVNRTVAGVHYPIDSWAGATLGRAVGRAVLGRCGRIAEGGASVLDATDVDFFDHDLRDPAASAAAGLSVDTQALRSNPMPAFTWLWEQAAGESEGG</sequence>
<feature type="region of interest" description="Disordered" evidence="1">
    <location>
        <begin position="1"/>
        <end position="22"/>
    </location>
</feature>
<dbReference type="EMBL" id="FNEK01000013">
    <property type="protein sequence ID" value="SDJ18880.1"/>
    <property type="molecule type" value="Genomic_DNA"/>
</dbReference>
<keyword evidence="4" id="KW-1185">Reference proteome</keyword>